<gene>
    <name evidence="1" type="ORF">OF897_19660</name>
</gene>
<organism evidence="1 2">
    <name type="scientific">Chryseobacterium formosus</name>
    <dbReference type="NCBI Taxonomy" id="1537363"/>
    <lineage>
        <taxon>Bacteria</taxon>
        <taxon>Pseudomonadati</taxon>
        <taxon>Bacteroidota</taxon>
        <taxon>Flavobacteriia</taxon>
        <taxon>Flavobacteriales</taxon>
        <taxon>Weeksellaceae</taxon>
        <taxon>Chryseobacterium group</taxon>
        <taxon>Chryseobacterium</taxon>
    </lineage>
</organism>
<name>A0ABT3XWT3_9FLAO</name>
<sequence>MKEIKELIENYIEAEFKANKGKYDIQISDLQYNELERDAYSFYHSINSNPFGRGGSIDRIIGDEIWVNRYLKKYEKIIPRTLFQIKQYKNPKVGEGLERWLVNDEIFACYTSYTENTGRELGYNKLFYVAETNEGMKIIYDLTFGVKEPEWRHSHDLKINQVKNPGELIAVEKYQAPEEANSLADYNAE</sequence>
<dbReference type="RefSeq" id="WP_267267370.1">
    <property type="nucleotide sequence ID" value="NZ_JAOVZW010000029.1"/>
</dbReference>
<dbReference type="EMBL" id="JAOVZW010000029">
    <property type="protein sequence ID" value="MCX8526136.1"/>
    <property type="molecule type" value="Genomic_DNA"/>
</dbReference>
<comment type="caution">
    <text evidence="1">The sequence shown here is derived from an EMBL/GenBank/DDBJ whole genome shotgun (WGS) entry which is preliminary data.</text>
</comment>
<dbReference type="Proteomes" id="UP001073122">
    <property type="component" value="Unassembled WGS sequence"/>
</dbReference>
<protein>
    <submittedName>
        <fullName evidence="1">Uncharacterized protein</fullName>
    </submittedName>
</protein>
<accession>A0ABT3XWT3</accession>
<keyword evidence="2" id="KW-1185">Reference proteome</keyword>
<evidence type="ECO:0000313" key="1">
    <source>
        <dbReference type="EMBL" id="MCX8526136.1"/>
    </source>
</evidence>
<proteinExistence type="predicted"/>
<reference evidence="1" key="1">
    <citation type="submission" date="2022-10" db="EMBL/GenBank/DDBJ databases">
        <title>Chryseobacterium sp. nov., a novel bacterial species.</title>
        <authorList>
            <person name="Cao Y."/>
        </authorList>
    </citation>
    <scope>NUCLEOTIDE SEQUENCE</scope>
    <source>
        <strain evidence="1">CCTCC AB2015118</strain>
    </source>
</reference>
<evidence type="ECO:0000313" key="2">
    <source>
        <dbReference type="Proteomes" id="UP001073122"/>
    </source>
</evidence>